<gene>
    <name evidence="2" type="ORF">MLIT_13540</name>
</gene>
<dbReference type="EMBL" id="AP022586">
    <property type="protein sequence ID" value="BBY15762.1"/>
    <property type="molecule type" value="Genomic_DNA"/>
</dbReference>
<name>A0AAD1MTY7_9MYCO</name>
<keyword evidence="3" id="KW-1185">Reference proteome</keyword>
<feature type="compositionally biased region" description="Polar residues" evidence="1">
    <location>
        <begin position="1"/>
        <end position="11"/>
    </location>
</feature>
<proteinExistence type="predicted"/>
<evidence type="ECO:0000313" key="2">
    <source>
        <dbReference type="EMBL" id="BBY15762.1"/>
    </source>
</evidence>
<evidence type="ECO:0000313" key="3">
    <source>
        <dbReference type="Proteomes" id="UP000466607"/>
    </source>
</evidence>
<sequence>MTQPADTTPTAEQPQPDPSPEPGTPDPTLETPEPEQPEPEQESPNSEAARWRVRLRETEAERDALAERVAGYQRRECEAVVADVLEVPGDLWELGHAELSEFYTDDGDVDENAVRAAAAALVESRPGLAKGATLPSRHATWGQYSSAVPGESPGWAAVIR</sequence>
<feature type="region of interest" description="Disordered" evidence="1">
    <location>
        <begin position="1"/>
        <end position="50"/>
    </location>
</feature>
<feature type="compositionally biased region" description="Acidic residues" evidence="1">
    <location>
        <begin position="32"/>
        <end position="41"/>
    </location>
</feature>
<evidence type="ECO:0000256" key="1">
    <source>
        <dbReference type="SAM" id="MobiDB-lite"/>
    </source>
</evidence>
<dbReference type="Proteomes" id="UP000466607">
    <property type="component" value="Chromosome"/>
</dbReference>
<dbReference type="RefSeq" id="WP_134060973.1">
    <property type="nucleotide sequence ID" value="NZ_AP022586.1"/>
</dbReference>
<accession>A0AAD1MTY7</accession>
<dbReference type="AlphaFoldDB" id="A0AAD1MTY7"/>
<protein>
    <submittedName>
        <fullName evidence="2">Uncharacterized protein</fullName>
    </submittedName>
</protein>
<feature type="compositionally biased region" description="Pro residues" evidence="1">
    <location>
        <begin position="15"/>
        <end position="25"/>
    </location>
</feature>
<organism evidence="2 3">
    <name type="scientific">Mycolicibacterium litorale</name>
    <dbReference type="NCBI Taxonomy" id="758802"/>
    <lineage>
        <taxon>Bacteria</taxon>
        <taxon>Bacillati</taxon>
        <taxon>Actinomycetota</taxon>
        <taxon>Actinomycetes</taxon>
        <taxon>Mycobacteriales</taxon>
        <taxon>Mycobacteriaceae</taxon>
        <taxon>Mycolicibacterium</taxon>
    </lineage>
</organism>
<reference evidence="2 3" key="1">
    <citation type="journal article" date="2019" name="Emerg. Microbes Infect.">
        <title>Comprehensive subspecies identification of 175 nontuberculous mycobacteria species based on 7547 genomic profiles.</title>
        <authorList>
            <person name="Matsumoto Y."/>
            <person name="Kinjo T."/>
            <person name="Motooka D."/>
            <person name="Nabeya D."/>
            <person name="Jung N."/>
            <person name="Uechi K."/>
            <person name="Horii T."/>
            <person name="Iida T."/>
            <person name="Fujita J."/>
            <person name="Nakamura S."/>
        </authorList>
    </citation>
    <scope>NUCLEOTIDE SEQUENCE [LARGE SCALE GENOMIC DNA]</scope>
    <source>
        <strain evidence="2 3">JCM 17423</strain>
    </source>
</reference>